<dbReference type="AlphaFoldDB" id="A0A0G4H4S0"/>
<feature type="compositionally biased region" description="Low complexity" evidence="1">
    <location>
        <begin position="348"/>
        <end position="368"/>
    </location>
</feature>
<feature type="compositionally biased region" description="Basic and acidic residues" evidence="1">
    <location>
        <begin position="461"/>
        <end position="474"/>
    </location>
</feature>
<gene>
    <name evidence="2" type="ORF">Cvel_24670</name>
</gene>
<name>A0A0G4H4S0_9ALVE</name>
<feature type="compositionally biased region" description="Basic and acidic residues" evidence="1">
    <location>
        <begin position="31"/>
        <end position="43"/>
    </location>
</feature>
<organism evidence="2">
    <name type="scientific">Chromera velia CCMP2878</name>
    <dbReference type="NCBI Taxonomy" id="1169474"/>
    <lineage>
        <taxon>Eukaryota</taxon>
        <taxon>Sar</taxon>
        <taxon>Alveolata</taxon>
        <taxon>Colpodellida</taxon>
        <taxon>Chromeraceae</taxon>
        <taxon>Chromera</taxon>
    </lineage>
</organism>
<feature type="region of interest" description="Disordered" evidence="1">
    <location>
        <begin position="1"/>
        <end position="43"/>
    </location>
</feature>
<dbReference type="VEuPathDB" id="CryptoDB:Cvel_24670"/>
<feature type="region of interest" description="Disordered" evidence="1">
    <location>
        <begin position="444"/>
        <end position="474"/>
    </location>
</feature>
<feature type="region of interest" description="Disordered" evidence="1">
    <location>
        <begin position="315"/>
        <end position="368"/>
    </location>
</feature>
<sequence length="474" mass="52932">MLQRAAASEAPMEFGASMLDSLEEDPQAACSEDKGAGRDREKEPEKWKLFFSQWANITFSKVNVQAEPAAGVAKVEGFLAFLIASMDKLDLGCLMNQFGEDRAWPADEEERDRFFAKGGFNFFLKAVLPRMKAAVQQKAAQSAEVHHAERKEMLADGKIWEIFEDSLYSVTHGGEERPMERVDKKKGDVKKERGPNHRSFVLQFLGLTAEESRKAVVTAQGVVKGLKFCPLSAFYTTDPFDLEKLIRKHDILPPDWMSEACAEFEEHWGMEENFQFEGETPTASQVEVFIKTMVRGHMDRLAFFSGFRQAKVKYDQEREKVRRQKQEDEKNAKKERKKRKKEVPPAAPTSLAGSAASPPFSLSSPAGSFAPVQSPGLGLSLSPITGGERGSDPEGSKWMLFLSLFKDHPDVKPALSVFAQWDLGLIQSSESGLPKGFIAPFVPKPAIGPSRRLPTASQEAQEARQEQREQQPSK</sequence>
<evidence type="ECO:0000313" key="2">
    <source>
        <dbReference type="EMBL" id="CEM38655.1"/>
    </source>
</evidence>
<proteinExistence type="predicted"/>
<dbReference type="EMBL" id="CDMZ01001874">
    <property type="protein sequence ID" value="CEM38655.1"/>
    <property type="molecule type" value="Genomic_DNA"/>
</dbReference>
<feature type="compositionally biased region" description="Basic and acidic residues" evidence="1">
    <location>
        <begin position="315"/>
        <end position="332"/>
    </location>
</feature>
<accession>A0A0G4H4S0</accession>
<protein>
    <submittedName>
        <fullName evidence="2">Uncharacterized protein</fullName>
    </submittedName>
</protein>
<evidence type="ECO:0000256" key="1">
    <source>
        <dbReference type="SAM" id="MobiDB-lite"/>
    </source>
</evidence>
<reference evidence="2" key="1">
    <citation type="submission" date="2014-11" db="EMBL/GenBank/DDBJ databases">
        <authorList>
            <person name="Otto D Thomas"/>
            <person name="Naeem Raeece"/>
        </authorList>
    </citation>
    <scope>NUCLEOTIDE SEQUENCE</scope>
</reference>
<feature type="region of interest" description="Disordered" evidence="1">
    <location>
        <begin position="174"/>
        <end position="193"/>
    </location>
</feature>